<evidence type="ECO:0000259" key="2">
    <source>
        <dbReference type="Pfam" id="PF00582"/>
    </source>
</evidence>
<dbReference type="RefSeq" id="WP_089235149.1">
    <property type="nucleotide sequence ID" value="NZ_FZOY01000011.1"/>
</dbReference>
<dbReference type="Gene3D" id="3.40.50.620">
    <property type="entry name" value="HUPs"/>
    <property type="match status" value="1"/>
</dbReference>
<evidence type="ECO:0000313" key="4">
    <source>
        <dbReference type="Proteomes" id="UP000198426"/>
    </source>
</evidence>
<feature type="domain" description="UspA" evidence="2">
    <location>
        <begin position="1"/>
        <end position="135"/>
    </location>
</feature>
<dbReference type="Proteomes" id="UP000198426">
    <property type="component" value="Unassembled WGS sequence"/>
</dbReference>
<dbReference type="EMBL" id="FZOY01000011">
    <property type="protein sequence ID" value="SNT33762.1"/>
    <property type="molecule type" value="Genomic_DNA"/>
</dbReference>
<dbReference type="Pfam" id="PF00582">
    <property type="entry name" value="Usp"/>
    <property type="match status" value="1"/>
</dbReference>
<dbReference type="CDD" id="cd00293">
    <property type="entry name" value="USP-like"/>
    <property type="match status" value="1"/>
</dbReference>
<dbReference type="InterPro" id="IPR006015">
    <property type="entry name" value="Universal_stress_UspA"/>
</dbReference>
<dbReference type="InterPro" id="IPR006016">
    <property type="entry name" value="UspA"/>
</dbReference>
<organism evidence="3 4">
    <name type="scientific">Tropicimonas sediminicola</name>
    <dbReference type="NCBI Taxonomy" id="1031541"/>
    <lineage>
        <taxon>Bacteria</taxon>
        <taxon>Pseudomonadati</taxon>
        <taxon>Pseudomonadota</taxon>
        <taxon>Alphaproteobacteria</taxon>
        <taxon>Rhodobacterales</taxon>
        <taxon>Roseobacteraceae</taxon>
        <taxon>Tropicimonas</taxon>
    </lineage>
</organism>
<reference evidence="3 4" key="1">
    <citation type="submission" date="2017-06" db="EMBL/GenBank/DDBJ databases">
        <authorList>
            <person name="Kim H.J."/>
            <person name="Triplett B.A."/>
        </authorList>
    </citation>
    <scope>NUCLEOTIDE SEQUENCE [LARGE SCALE GENOMIC DNA]</scope>
    <source>
        <strain evidence="3 4">DSM 29339</strain>
    </source>
</reference>
<dbReference type="SUPFAM" id="SSF52402">
    <property type="entry name" value="Adenine nucleotide alpha hydrolases-like"/>
    <property type="match status" value="1"/>
</dbReference>
<dbReference type="PANTHER" id="PTHR46268">
    <property type="entry name" value="STRESS RESPONSE PROTEIN NHAX"/>
    <property type="match status" value="1"/>
</dbReference>
<evidence type="ECO:0000313" key="3">
    <source>
        <dbReference type="EMBL" id="SNT33762.1"/>
    </source>
</evidence>
<keyword evidence="4" id="KW-1185">Reference proteome</keyword>
<gene>
    <name evidence="3" type="ORF">SAMN05421757_11143</name>
</gene>
<dbReference type="PANTHER" id="PTHR46268:SF6">
    <property type="entry name" value="UNIVERSAL STRESS PROTEIN UP12"/>
    <property type="match status" value="1"/>
</dbReference>
<dbReference type="InterPro" id="IPR014729">
    <property type="entry name" value="Rossmann-like_a/b/a_fold"/>
</dbReference>
<sequence length="135" mass="14615">MYHNILVPIAFDGDSKPNAALSVAKTLAAKDATVTLLHVIEHVPAYAIHYIPEDLMRATRDGLHAELSRLGEDLPNGNALLLEGHAGRSILDQASRMKADCIVIQSHRPGLQDYVLGSTAAHVVRHAHCAVMVVR</sequence>
<dbReference type="OrthoDB" id="9792500at2"/>
<comment type="similarity">
    <text evidence="1">Belongs to the universal stress protein A family.</text>
</comment>
<protein>
    <submittedName>
        <fullName evidence="3">Nucleotide-binding universal stress protein, UspA family</fullName>
    </submittedName>
</protein>
<accession>A0A239LUX1</accession>
<dbReference type="PRINTS" id="PR01438">
    <property type="entry name" value="UNVRSLSTRESS"/>
</dbReference>
<evidence type="ECO:0000256" key="1">
    <source>
        <dbReference type="ARBA" id="ARBA00008791"/>
    </source>
</evidence>
<proteinExistence type="inferred from homology"/>
<name>A0A239LUX1_9RHOB</name>
<dbReference type="AlphaFoldDB" id="A0A239LUX1"/>